<dbReference type="SUPFAM" id="SSF48371">
    <property type="entry name" value="ARM repeat"/>
    <property type="match status" value="1"/>
</dbReference>
<evidence type="ECO:0000256" key="1">
    <source>
        <dbReference type="SAM" id="MobiDB-lite"/>
    </source>
</evidence>
<feature type="compositionally biased region" description="Basic residues" evidence="1">
    <location>
        <begin position="335"/>
        <end position="348"/>
    </location>
</feature>
<reference evidence="2" key="1">
    <citation type="submission" date="2022-03" db="EMBL/GenBank/DDBJ databases">
        <title>Draft genome sequence of Aduncisulcus paluster, a free-living microaerophilic Fornicata.</title>
        <authorList>
            <person name="Yuyama I."/>
            <person name="Kume K."/>
            <person name="Tamura T."/>
            <person name="Inagaki Y."/>
            <person name="Hashimoto T."/>
        </authorList>
    </citation>
    <scope>NUCLEOTIDE SEQUENCE</scope>
    <source>
        <strain evidence="2">NY0171</strain>
    </source>
</reference>
<dbReference type="InterPro" id="IPR011989">
    <property type="entry name" value="ARM-like"/>
</dbReference>
<feature type="region of interest" description="Disordered" evidence="1">
    <location>
        <begin position="331"/>
        <end position="357"/>
    </location>
</feature>
<proteinExistence type="predicted"/>
<accession>A0ABQ5KTH2</accession>
<evidence type="ECO:0000313" key="3">
    <source>
        <dbReference type="Proteomes" id="UP001057375"/>
    </source>
</evidence>
<dbReference type="EMBL" id="BQXS01010965">
    <property type="protein sequence ID" value="GKT35326.1"/>
    <property type="molecule type" value="Genomic_DNA"/>
</dbReference>
<evidence type="ECO:0000313" key="2">
    <source>
        <dbReference type="EMBL" id="GKT35326.1"/>
    </source>
</evidence>
<organism evidence="2 3">
    <name type="scientific">Aduncisulcus paluster</name>
    <dbReference type="NCBI Taxonomy" id="2918883"/>
    <lineage>
        <taxon>Eukaryota</taxon>
        <taxon>Metamonada</taxon>
        <taxon>Carpediemonas-like organisms</taxon>
        <taxon>Aduncisulcus</taxon>
    </lineage>
</organism>
<feature type="region of interest" description="Disordered" evidence="1">
    <location>
        <begin position="413"/>
        <end position="443"/>
    </location>
</feature>
<keyword evidence="3" id="KW-1185">Reference proteome</keyword>
<feature type="compositionally biased region" description="Polar residues" evidence="1">
    <location>
        <begin position="415"/>
        <end position="443"/>
    </location>
</feature>
<evidence type="ECO:0008006" key="4">
    <source>
        <dbReference type="Google" id="ProtNLM"/>
    </source>
</evidence>
<comment type="caution">
    <text evidence="2">The sequence shown here is derived from an EMBL/GenBank/DDBJ whole genome shotgun (WGS) entry which is preliminary data.</text>
</comment>
<dbReference type="Gene3D" id="1.25.10.10">
    <property type="entry name" value="Leucine-rich Repeat Variant"/>
    <property type="match status" value="1"/>
</dbReference>
<protein>
    <recommendedName>
        <fullName evidence="4">TOG domain-containing protein</fullName>
    </recommendedName>
</protein>
<sequence>MDSIVIRKNCESRTLVALDKLNVHDTVHVGKAQLIRISREIQGLRQQLIKFFRLLCAFTKIKLPSGQVALLQVISDACVFHADKMWASVPHIATQIAYAAAQKRDMVVKQAQHTFKHLASDVLAHAEKVPGLSASLKPIISTPLKYLTTAVPEKQQAGALLLAAAFSGASLASQKTVFSSIIPKLTSSYSYVAPPSQASIMQALGTILQDTKQAGFIAIYAHDIFQLCTSGVLNTQWSVRAATIKVLEVLYVSQYLSPDENQNLVRIVKSELHDPHSSVRLAAKEAISTCSGVDMSRAVNAFGTEDDDDSDTLEGEDDGMLILGSGKSKYVSSKKSSHKYSSKLKQKRPQSAPFRSYQSSIHSFDRLDPDEVLDRDSTEKQLPLAFSEQQEAKIHSERLSRLVSNTEKLRDQIHGTGSASRHTNATFPTTDTSEQYFQSSNPAQKKMKKVRIVSSSQELPSSMLTGSQDIGSLISSSQKWESDLRSQEQALLQLDKTKSQKDRAISSSLRRMEDSLAKMEKRFTERIDEVERLFIQKVDTIGARVEAIEKRLYTEVTMKQAFPGLPLQQSFQPIETFQQKLPPPQLSTPQYSSYEQSNSTIVPTHSHPLPMQYDRRDEQDTPGVVQATILSALSQKADGAFLPVLRVISGKRVLHLLDTAVAERLLLYVAGHLSKGEFVDSFVPLLGEVSIVKPHLGSYAIQTLKDSIKVAMSIYRDNTGLQQAQIDINNAYPL</sequence>
<gene>
    <name evidence="2" type="ORF">ADUPG1_008507</name>
</gene>
<name>A0ABQ5KTH2_9EUKA</name>
<dbReference type="Proteomes" id="UP001057375">
    <property type="component" value="Unassembled WGS sequence"/>
</dbReference>
<dbReference type="InterPro" id="IPR016024">
    <property type="entry name" value="ARM-type_fold"/>
</dbReference>